<dbReference type="KEGG" id="pspc:Strain318_000431"/>
<sequence length="141" mass="14898">MVEPSTPFAPPRALFPFPGLAAAAARAPLGGPRESLLAALMVVRLAQGMRLPHPLTVDARRARAEQAKAWLTAITLPPKTRTSIQRGLQASAQGDRTVMAEALHAVTDVTAAHLDRVARSEMQLLADALRRDAVALAAPGD</sequence>
<accession>A0AA49JY47</accession>
<evidence type="ECO:0000313" key="1">
    <source>
        <dbReference type="EMBL" id="WKW11196.1"/>
    </source>
</evidence>
<proteinExistence type="predicted"/>
<dbReference type="Proteomes" id="UP001229955">
    <property type="component" value="Chromosome"/>
</dbReference>
<evidence type="ECO:0000313" key="3">
    <source>
        <dbReference type="Proteomes" id="UP001229955"/>
    </source>
</evidence>
<accession>A0AA49JSL5</accession>
<name>A0AA49JSL5_9BACT</name>
<reference evidence="1" key="1">
    <citation type="submission" date="2023-07" db="EMBL/GenBank/DDBJ databases">
        <authorList>
            <person name="Haufschild T."/>
            <person name="Kallscheuer N."/>
            <person name="Hammer J."/>
            <person name="Kohn T."/>
            <person name="Kabuu M."/>
            <person name="Jogler M."/>
            <person name="Wohfarth N."/>
            <person name="Heuer A."/>
            <person name="Rohde M."/>
            <person name="van Teeseling M.C.F."/>
            <person name="Jogler C."/>
        </authorList>
    </citation>
    <scope>NUCLEOTIDE SEQUENCE</scope>
    <source>
        <strain evidence="1">Strain 138</strain>
        <strain evidence="2">Strain 318</strain>
    </source>
</reference>
<protein>
    <submittedName>
        <fullName evidence="1">Uncharacterized protein</fullName>
    </submittedName>
</protein>
<dbReference type="EMBL" id="CP130612">
    <property type="protein sequence ID" value="WKW11196.1"/>
    <property type="molecule type" value="Genomic_DNA"/>
</dbReference>
<dbReference type="EMBL" id="CP130613">
    <property type="protein sequence ID" value="WKW14106.1"/>
    <property type="molecule type" value="Genomic_DNA"/>
</dbReference>
<evidence type="ECO:0000313" key="2">
    <source>
        <dbReference type="EMBL" id="WKW14106.1"/>
    </source>
</evidence>
<gene>
    <name evidence="1" type="ORF">Strain138_000431</name>
    <name evidence="2" type="ORF">Strain318_000431</name>
</gene>
<keyword evidence="3" id="KW-1185">Reference proteome</keyword>
<organism evidence="1">
    <name type="scientific">Pseudogemmatithrix spongiicola</name>
    <dbReference type="NCBI Taxonomy" id="3062599"/>
    <lineage>
        <taxon>Bacteria</taxon>
        <taxon>Pseudomonadati</taxon>
        <taxon>Gemmatimonadota</taxon>
        <taxon>Gemmatimonadia</taxon>
        <taxon>Gemmatimonadales</taxon>
        <taxon>Gemmatimonadaceae</taxon>
        <taxon>Pseudogemmatithrix</taxon>
    </lineage>
</organism>
<dbReference type="RefSeq" id="WP_367886898.1">
    <property type="nucleotide sequence ID" value="NZ_CP130612.1"/>
</dbReference>
<dbReference type="AlphaFoldDB" id="A0AA49JSL5"/>